<feature type="region of interest" description="Disordered" evidence="1">
    <location>
        <begin position="53"/>
        <end position="72"/>
    </location>
</feature>
<comment type="caution">
    <text evidence="2">The sequence shown here is derived from an EMBL/GenBank/DDBJ whole genome shotgun (WGS) entry which is preliminary data.</text>
</comment>
<sequence length="331" mass="37369">MDKKNITRLAKRTSEDQPEESAQPPVLEPSICPQASCSCRKIPVPAFTELLNSEDETTSVDEGGYTEEEKKAHDGPKLFSHCELNDLVLELSWSKTSSRLLASKLKEKNALVQLSAVETIQETQAWMVNKHVQTPIKQEVEVAQRQKNSSTCYFCGGLYSRNHKCPATEEQNSKCRKTCKICKSKAVHELETRSMAQEGMKFMIELVSNEEKVEKLYVLIRPTEQDSELPSKIDTSAKDKILSFKDFNRLVRMPALLPTANVLTSYTGAVGIAKDIEILASQCKVCAKFTPSQQEETIIASKIPDYPFQYVATDLFQLNRHDYKVNIDYMS</sequence>
<dbReference type="EMBL" id="JAVRJZ010000010">
    <property type="protein sequence ID" value="KAK2717853.1"/>
    <property type="molecule type" value="Genomic_DNA"/>
</dbReference>
<evidence type="ECO:0000313" key="3">
    <source>
        <dbReference type="Proteomes" id="UP001187531"/>
    </source>
</evidence>
<gene>
    <name evidence="2" type="ORF">QYM36_006602</name>
</gene>
<feature type="region of interest" description="Disordered" evidence="1">
    <location>
        <begin position="1"/>
        <end position="29"/>
    </location>
</feature>
<reference evidence="2" key="1">
    <citation type="submission" date="2023-07" db="EMBL/GenBank/DDBJ databases">
        <title>Chromosome-level genome assembly of Artemia franciscana.</title>
        <authorList>
            <person name="Jo E."/>
        </authorList>
    </citation>
    <scope>NUCLEOTIDE SEQUENCE</scope>
    <source>
        <tissue evidence="2">Whole body</tissue>
    </source>
</reference>
<keyword evidence="3" id="KW-1185">Reference proteome</keyword>
<protein>
    <submittedName>
        <fullName evidence="2">Uncharacterized protein</fullName>
    </submittedName>
</protein>
<dbReference type="AlphaFoldDB" id="A0AA88L3U9"/>
<proteinExistence type="predicted"/>
<evidence type="ECO:0000313" key="2">
    <source>
        <dbReference type="EMBL" id="KAK2717853.1"/>
    </source>
</evidence>
<evidence type="ECO:0000256" key="1">
    <source>
        <dbReference type="SAM" id="MobiDB-lite"/>
    </source>
</evidence>
<dbReference type="Proteomes" id="UP001187531">
    <property type="component" value="Unassembled WGS sequence"/>
</dbReference>
<accession>A0AA88L3U9</accession>
<organism evidence="2 3">
    <name type="scientific">Artemia franciscana</name>
    <name type="common">Brine shrimp</name>
    <name type="synonym">Artemia sanfranciscana</name>
    <dbReference type="NCBI Taxonomy" id="6661"/>
    <lineage>
        <taxon>Eukaryota</taxon>
        <taxon>Metazoa</taxon>
        <taxon>Ecdysozoa</taxon>
        <taxon>Arthropoda</taxon>
        <taxon>Crustacea</taxon>
        <taxon>Branchiopoda</taxon>
        <taxon>Anostraca</taxon>
        <taxon>Artemiidae</taxon>
        <taxon>Artemia</taxon>
    </lineage>
</organism>
<name>A0AA88L3U9_ARTSF</name>